<gene>
    <name evidence="3" type="ORF">THFILI_06490</name>
</gene>
<evidence type="ECO:0000256" key="2">
    <source>
        <dbReference type="ARBA" id="ARBA00023237"/>
    </source>
</evidence>
<sequence>MRAKGLTLLEVVLALGVLAVVLLAFTGLQVTSLRAGSSGRLTQKAVREAENFLESLRTNPGSLPSRCLPSFTLSDLSAACAYQPCRADGTGLACGPSVTQPTAYRVTLRVPGDTPRLTLETVVYAP</sequence>
<keyword evidence="2" id="KW-0998">Cell outer membrane</keyword>
<evidence type="ECO:0000313" key="3">
    <source>
        <dbReference type="EMBL" id="KGQ20910.1"/>
    </source>
</evidence>
<name>A0A0A2WRH2_THEFI</name>
<dbReference type="AlphaFoldDB" id="A0A0A2WRH2"/>
<accession>A0A0A2WRH2</accession>
<dbReference type="PROSITE" id="PS00409">
    <property type="entry name" value="PROKAR_NTER_METHYL"/>
    <property type="match status" value="1"/>
</dbReference>
<reference evidence="3 4" key="1">
    <citation type="journal article" date="2015" name="Genome Announc.">
        <title>Draft Genome Sequence of the Thermophile Thermus filiformis ATCC 43280, Producer of Carotenoid-(Di)glucoside-Branched Fatty Acid (Di)esters and Source of Hyperthermostable Enzymes of Biotechnological Interest.</title>
        <authorList>
            <person name="Mandelli F."/>
            <person name="Oliveira Ramires B."/>
            <person name="Couger M.B."/>
            <person name="Paixao D.A."/>
            <person name="Camilo C.M."/>
            <person name="Polikarpov I."/>
            <person name="Prade R."/>
            <person name="Riano-Pachon D.M."/>
            <person name="Squina F.M."/>
        </authorList>
    </citation>
    <scope>NUCLEOTIDE SEQUENCE [LARGE SCALE GENOMIC DNA]</scope>
    <source>
        <strain evidence="3 4">ATCC 43280</strain>
    </source>
</reference>
<dbReference type="OrthoDB" id="33437at2"/>
<dbReference type="PATRIC" id="fig|276.5.peg.2319"/>
<keyword evidence="2" id="KW-0472">Membrane</keyword>
<dbReference type="EMBL" id="JPSL02000039">
    <property type="protein sequence ID" value="KGQ20910.1"/>
    <property type="molecule type" value="Genomic_DNA"/>
</dbReference>
<dbReference type="RefSeq" id="WP_038067606.1">
    <property type="nucleotide sequence ID" value="NZ_JPSL02000039.1"/>
</dbReference>
<comment type="subcellular location">
    <subcellularLocation>
        <location evidence="1">Cell outer membrane</location>
    </subcellularLocation>
</comment>
<dbReference type="Proteomes" id="UP000030364">
    <property type="component" value="Unassembled WGS sequence"/>
</dbReference>
<evidence type="ECO:0000256" key="1">
    <source>
        <dbReference type="ARBA" id="ARBA00004442"/>
    </source>
</evidence>
<comment type="caution">
    <text evidence="3">The sequence shown here is derived from an EMBL/GenBank/DDBJ whole genome shotgun (WGS) entry which is preliminary data.</text>
</comment>
<dbReference type="InterPro" id="IPR012902">
    <property type="entry name" value="N_methyl_site"/>
</dbReference>
<dbReference type="GO" id="GO:0009279">
    <property type="term" value="C:cell outer membrane"/>
    <property type="evidence" value="ECO:0007669"/>
    <property type="project" value="UniProtKB-SubCell"/>
</dbReference>
<keyword evidence="4" id="KW-1185">Reference proteome</keyword>
<dbReference type="STRING" id="276.THFILI_06490"/>
<organism evidence="3 4">
    <name type="scientific">Thermus filiformis</name>
    <dbReference type="NCBI Taxonomy" id="276"/>
    <lineage>
        <taxon>Bacteria</taxon>
        <taxon>Thermotogati</taxon>
        <taxon>Deinococcota</taxon>
        <taxon>Deinococci</taxon>
        <taxon>Thermales</taxon>
        <taxon>Thermaceae</taxon>
        <taxon>Thermus</taxon>
    </lineage>
</organism>
<evidence type="ECO:0008006" key="5">
    <source>
        <dbReference type="Google" id="ProtNLM"/>
    </source>
</evidence>
<protein>
    <recommendedName>
        <fullName evidence="5">Prepilin</fullName>
    </recommendedName>
</protein>
<proteinExistence type="predicted"/>
<evidence type="ECO:0000313" key="4">
    <source>
        <dbReference type="Proteomes" id="UP000030364"/>
    </source>
</evidence>